<evidence type="ECO:0000313" key="9">
    <source>
        <dbReference type="Proteomes" id="UP001151532"/>
    </source>
</evidence>
<protein>
    <submittedName>
        <fullName evidence="8">CALCIUM/CALMODULIN-REGULATED RECEPTOR-LIKE KINASE 2</fullName>
    </submittedName>
</protein>
<dbReference type="InterPro" id="IPR011009">
    <property type="entry name" value="Kinase-like_dom_sf"/>
</dbReference>
<dbReference type="PROSITE" id="PS50011">
    <property type="entry name" value="PROTEIN_KINASE_DOM"/>
    <property type="match status" value="1"/>
</dbReference>
<dbReference type="OrthoDB" id="654677at2759"/>
<keyword evidence="8" id="KW-0675">Receptor</keyword>
<dbReference type="GO" id="GO:0004672">
    <property type="term" value="F:protein kinase activity"/>
    <property type="evidence" value="ECO:0007669"/>
    <property type="project" value="InterPro"/>
</dbReference>
<name>A0A9Q0WZN1_SALPP</name>
<keyword evidence="9" id="KW-1185">Reference proteome</keyword>
<dbReference type="PANTHER" id="PTHR47987">
    <property type="entry name" value="OS08G0249100 PROTEIN"/>
    <property type="match status" value="1"/>
</dbReference>
<dbReference type="Pfam" id="PF00069">
    <property type="entry name" value="Pkinase"/>
    <property type="match status" value="1"/>
</dbReference>
<dbReference type="GO" id="GO:0005524">
    <property type="term" value="F:ATP binding"/>
    <property type="evidence" value="ECO:0007669"/>
    <property type="project" value="UniProtKB-UniRule"/>
</dbReference>
<dbReference type="Gene3D" id="3.40.50.620">
    <property type="entry name" value="HUPs"/>
    <property type="match status" value="1"/>
</dbReference>
<keyword evidence="4 5" id="KW-0067">ATP-binding</keyword>
<evidence type="ECO:0000313" key="8">
    <source>
        <dbReference type="EMBL" id="KAJ6775133.1"/>
    </source>
</evidence>
<evidence type="ECO:0000256" key="3">
    <source>
        <dbReference type="ARBA" id="ARBA00022777"/>
    </source>
</evidence>
<dbReference type="EMBL" id="JAPFFK010000002">
    <property type="protein sequence ID" value="KAJ6775133.1"/>
    <property type="molecule type" value="Genomic_DNA"/>
</dbReference>
<gene>
    <name evidence="8" type="ORF">OIU79_018336</name>
</gene>
<feature type="binding site" evidence="5">
    <location>
        <position position="391"/>
    </location>
    <ligand>
        <name>ATP</name>
        <dbReference type="ChEBI" id="CHEBI:30616"/>
    </ligand>
</feature>
<dbReference type="CDD" id="cd00293">
    <property type="entry name" value="USP-like"/>
    <property type="match status" value="1"/>
</dbReference>
<dbReference type="Gene3D" id="1.10.510.10">
    <property type="entry name" value="Transferase(Phosphotransferase) domain 1"/>
    <property type="match status" value="1"/>
</dbReference>
<dbReference type="SUPFAM" id="SSF56112">
    <property type="entry name" value="Protein kinase-like (PK-like)"/>
    <property type="match status" value="1"/>
</dbReference>
<reference evidence="8" key="2">
    <citation type="journal article" date="2023" name="Int. J. Mol. Sci.">
        <title>De Novo Assembly and Annotation of 11 Diverse Shrub Willow (Salix) Genomes Reveals Novel Gene Organization in Sex-Linked Regions.</title>
        <authorList>
            <person name="Hyden B."/>
            <person name="Feng K."/>
            <person name="Yates T.B."/>
            <person name="Jawdy S."/>
            <person name="Cereghino C."/>
            <person name="Smart L.B."/>
            <person name="Muchero W."/>
        </authorList>
    </citation>
    <scope>NUCLEOTIDE SEQUENCE</scope>
    <source>
        <tissue evidence="8">Shoot tip</tissue>
    </source>
</reference>
<evidence type="ECO:0000256" key="1">
    <source>
        <dbReference type="ARBA" id="ARBA00022679"/>
    </source>
</evidence>
<dbReference type="SMART" id="SM00220">
    <property type="entry name" value="S_TKc"/>
    <property type="match status" value="1"/>
</dbReference>
<dbReference type="InterPro" id="IPR046958">
    <property type="entry name" value="RBK1/2/STUNTED"/>
</dbReference>
<proteinExistence type="predicted"/>
<reference evidence="8" key="1">
    <citation type="submission" date="2022-11" db="EMBL/GenBank/DDBJ databases">
        <authorList>
            <person name="Hyden B.L."/>
            <person name="Feng K."/>
            <person name="Yates T."/>
            <person name="Jawdy S."/>
            <person name="Smart L.B."/>
            <person name="Muchero W."/>
        </authorList>
    </citation>
    <scope>NUCLEOTIDE SEQUENCE</scope>
    <source>
        <tissue evidence="8">Shoot tip</tissue>
    </source>
</reference>
<dbReference type="InterPro" id="IPR017441">
    <property type="entry name" value="Protein_kinase_ATP_BS"/>
</dbReference>
<dbReference type="InterPro" id="IPR000719">
    <property type="entry name" value="Prot_kinase_dom"/>
</dbReference>
<dbReference type="PANTHER" id="PTHR47987:SF5">
    <property type="entry name" value="PROTEIN KINASE DOMAIN-CONTAINING PROTEIN"/>
    <property type="match status" value="1"/>
</dbReference>
<evidence type="ECO:0000256" key="6">
    <source>
        <dbReference type="SAM" id="MobiDB-lite"/>
    </source>
</evidence>
<dbReference type="PROSITE" id="PS00108">
    <property type="entry name" value="PROTEIN_KINASE_ST"/>
    <property type="match status" value="1"/>
</dbReference>
<dbReference type="PROSITE" id="PS00107">
    <property type="entry name" value="PROTEIN_KINASE_ATP"/>
    <property type="match status" value="1"/>
</dbReference>
<feature type="region of interest" description="Disordered" evidence="6">
    <location>
        <begin position="158"/>
        <end position="208"/>
    </location>
</feature>
<comment type="caution">
    <text evidence="8">The sequence shown here is derived from an EMBL/GenBank/DDBJ whole genome shotgun (WGS) entry which is preliminary data.</text>
</comment>
<evidence type="ECO:0000259" key="7">
    <source>
        <dbReference type="PROSITE" id="PS50011"/>
    </source>
</evidence>
<evidence type="ECO:0000256" key="2">
    <source>
        <dbReference type="ARBA" id="ARBA00022741"/>
    </source>
</evidence>
<dbReference type="Proteomes" id="UP001151532">
    <property type="component" value="Chromosome 5"/>
</dbReference>
<feature type="compositionally biased region" description="Basic and acidic residues" evidence="6">
    <location>
        <begin position="166"/>
        <end position="176"/>
    </location>
</feature>
<feature type="domain" description="Protein kinase" evidence="7">
    <location>
        <begin position="363"/>
        <end position="627"/>
    </location>
</feature>
<dbReference type="SUPFAM" id="SSF52402">
    <property type="entry name" value="Adenine nucleotide alpha hydrolases-like"/>
    <property type="match status" value="1"/>
</dbReference>
<dbReference type="InterPro" id="IPR008271">
    <property type="entry name" value="Ser/Thr_kinase_AS"/>
</dbReference>
<organism evidence="8 9">
    <name type="scientific">Salix purpurea</name>
    <name type="common">Purple osier willow</name>
    <dbReference type="NCBI Taxonomy" id="77065"/>
    <lineage>
        <taxon>Eukaryota</taxon>
        <taxon>Viridiplantae</taxon>
        <taxon>Streptophyta</taxon>
        <taxon>Embryophyta</taxon>
        <taxon>Tracheophyta</taxon>
        <taxon>Spermatophyta</taxon>
        <taxon>Magnoliopsida</taxon>
        <taxon>eudicotyledons</taxon>
        <taxon>Gunneridae</taxon>
        <taxon>Pentapetalae</taxon>
        <taxon>rosids</taxon>
        <taxon>fabids</taxon>
        <taxon>Malpighiales</taxon>
        <taxon>Salicaceae</taxon>
        <taxon>Saliceae</taxon>
        <taxon>Salix</taxon>
    </lineage>
</organism>
<dbReference type="Gene3D" id="3.30.200.20">
    <property type="entry name" value="Phosphorylase Kinase, domain 1"/>
    <property type="match status" value="1"/>
</dbReference>
<dbReference type="InterPro" id="IPR014729">
    <property type="entry name" value="Rossmann-like_a/b/a_fold"/>
</dbReference>
<dbReference type="FunFam" id="3.30.200.20:FF:000268">
    <property type="entry name" value="probable receptor-like serine/threonine-protein kinase At5g57670"/>
    <property type="match status" value="1"/>
</dbReference>
<feature type="region of interest" description="Disordered" evidence="6">
    <location>
        <begin position="801"/>
        <end position="825"/>
    </location>
</feature>
<keyword evidence="2 5" id="KW-0547">Nucleotide-binding</keyword>
<keyword evidence="3 8" id="KW-0418">Kinase</keyword>
<evidence type="ECO:0000256" key="5">
    <source>
        <dbReference type="PROSITE-ProRule" id="PRU10141"/>
    </source>
</evidence>
<accession>A0A9Q0WZN1</accession>
<keyword evidence="1" id="KW-0808">Transferase</keyword>
<sequence length="868" mass="96780">MGTDKTVSGSCEDDGGGGGGGGGGVVVVVGVKFDVQSRELLTWSLMKMAQPGDRVIALHVLDSGTVKTFDSFLAVYEGFCNLKQVDLKLKVCRGESVRKTLVREAKASGVAKLIVGTSKTRQKLNSSTSTAKYCAKKLSKSCSVCAVRSGKILFQREASVANNDPSQEKSNQESRNRSQKSKNKNSLDRTPHLLLPDDSGTQVSEESCWDGNDDNSWALVPIQTSKAPSNSDSNVSEASSESKKGWSFLRRVLFPKQQRTEKAQVKRLPVVKWVFRTPTRNSSSVVHPDQKQNISLADEDQNSNLEVENYAIVPMGPEVAWTPISPCHDLNGIPEELKDLRERYSSSCRLFSYEELAMATSNFIPENLVGKGGSSHVYKGCLPDGKELAVKILKPSEDVLKEFIAEIEIITTLHHKNIISLFGFCFEHNKLLLVYDLLSRGSLEENLHGEMGNALGWRERYKVAVGVAEALDYLHNCCDQPVIHKDVKSSNILLSDDFEPQLSDFGLACWASTSCHTTCTDVAGTFGYLAPEYFMYGKVSDKVDVFAFGVVLLELLSGRKPINSEHPKGQESLVMWAKPILEGGKCFPIASTSRPQMSLVLKLLQGDEEVKEWARHQVCASEEHDAMDGETFPINIQSHLNLALLDVEDDSLSISSTEQVPTSEVLEERFCAREKFPPEIRGIMHLDSRSTTVLKFEKTNKQLLDRNYLIALHTITLVYEIVRLVSVHQSSPNPEKVPVENYLKKWLVSKKEKKKISQPPAPAAAGFGGKAYGTAYRWRKLRKTEDRVRALQERLRKLVETQEGSSSAKSVEKRLHHPLIKQPDSHQPFLSRHMFARVDEKSQMGNIANTFFWINRAENWALPMKFLS</sequence>
<evidence type="ECO:0000256" key="4">
    <source>
        <dbReference type="ARBA" id="ARBA00022840"/>
    </source>
</evidence>
<dbReference type="AlphaFoldDB" id="A0A9Q0WZN1"/>